<dbReference type="InterPro" id="IPR001789">
    <property type="entry name" value="Sig_transdc_resp-reg_receiver"/>
</dbReference>
<protein>
    <submittedName>
        <fullName evidence="4">DNA-binding response regulator</fullName>
    </submittedName>
</protein>
<dbReference type="STRING" id="1603886.GCA_001895165_00025"/>
<dbReference type="EMBL" id="MWWX01000014">
    <property type="protein sequence ID" value="OZG60672.1"/>
    <property type="molecule type" value="Genomic_DNA"/>
</dbReference>
<dbReference type="Gene3D" id="2.40.50.1020">
    <property type="entry name" value="LytTr DNA-binding domain"/>
    <property type="match status" value="1"/>
</dbReference>
<evidence type="ECO:0000256" key="1">
    <source>
        <dbReference type="PROSITE-ProRule" id="PRU00169"/>
    </source>
</evidence>
<dbReference type="PROSITE" id="PS50930">
    <property type="entry name" value="HTH_LYTTR"/>
    <property type="match status" value="1"/>
</dbReference>
<dbReference type="Proteomes" id="UP000216352">
    <property type="component" value="Unassembled WGS sequence"/>
</dbReference>
<feature type="domain" description="HTH LytTR-type" evidence="3">
    <location>
        <begin position="131"/>
        <end position="229"/>
    </location>
</feature>
<keyword evidence="5" id="KW-1185">Reference proteome</keyword>
<accession>A0A261FNC5</accession>
<organism evidence="4 5">
    <name type="scientific">Bifidobacterium lemurum</name>
    <dbReference type="NCBI Taxonomy" id="1603886"/>
    <lineage>
        <taxon>Bacteria</taxon>
        <taxon>Bacillati</taxon>
        <taxon>Actinomycetota</taxon>
        <taxon>Actinomycetes</taxon>
        <taxon>Bifidobacteriales</taxon>
        <taxon>Bifidobacteriaceae</taxon>
        <taxon>Bifidobacterium</taxon>
    </lineage>
</organism>
<dbReference type="SUPFAM" id="SSF52172">
    <property type="entry name" value="CheY-like"/>
    <property type="match status" value="1"/>
</dbReference>
<dbReference type="AlphaFoldDB" id="A0A261FNC5"/>
<dbReference type="PROSITE" id="PS50110">
    <property type="entry name" value="RESPONSE_REGULATORY"/>
    <property type="match status" value="1"/>
</dbReference>
<dbReference type="Pfam" id="PF00072">
    <property type="entry name" value="Response_reg"/>
    <property type="match status" value="1"/>
</dbReference>
<dbReference type="SMART" id="SM00850">
    <property type="entry name" value="LytTR"/>
    <property type="match status" value="1"/>
</dbReference>
<feature type="modified residue" description="4-aspartylphosphate" evidence="1">
    <location>
        <position position="57"/>
    </location>
</feature>
<dbReference type="InterPro" id="IPR011006">
    <property type="entry name" value="CheY-like_superfamily"/>
</dbReference>
<dbReference type="GO" id="GO:0000156">
    <property type="term" value="F:phosphorelay response regulator activity"/>
    <property type="evidence" value="ECO:0007669"/>
    <property type="project" value="InterPro"/>
</dbReference>
<dbReference type="InterPro" id="IPR007492">
    <property type="entry name" value="LytTR_DNA-bd_dom"/>
</dbReference>
<keyword evidence="1" id="KW-0597">Phosphoprotein</keyword>
<dbReference type="RefSeq" id="WP_072723372.1">
    <property type="nucleotide sequence ID" value="NZ_BDIS01000001.1"/>
</dbReference>
<dbReference type="Pfam" id="PF04397">
    <property type="entry name" value="LytTR"/>
    <property type="match status" value="1"/>
</dbReference>
<feature type="domain" description="Response regulatory" evidence="2">
    <location>
        <begin position="3"/>
        <end position="120"/>
    </location>
</feature>
<dbReference type="PANTHER" id="PTHR37299">
    <property type="entry name" value="TRANSCRIPTIONAL REGULATOR-RELATED"/>
    <property type="match status" value="1"/>
</dbReference>
<dbReference type="SMART" id="SM00448">
    <property type="entry name" value="REC"/>
    <property type="match status" value="1"/>
</dbReference>
<dbReference type="GO" id="GO:0003677">
    <property type="term" value="F:DNA binding"/>
    <property type="evidence" value="ECO:0007669"/>
    <property type="project" value="UniProtKB-KW"/>
</dbReference>
<dbReference type="InterPro" id="IPR046947">
    <property type="entry name" value="LytR-like"/>
</dbReference>
<gene>
    <name evidence="4" type="ORF">BLEM_1741</name>
</gene>
<reference evidence="4 5" key="1">
    <citation type="journal article" date="2017" name="BMC Genomics">
        <title>Comparative genomic and phylogenomic analyses of the Bifidobacteriaceae family.</title>
        <authorList>
            <person name="Lugli G.A."/>
            <person name="Milani C."/>
            <person name="Turroni F."/>
            <person name="Duranti S."/>
            <person name="Mancabelli L."/>
            <person name="Mangifesta M."/>
            <person name="Ferrario C."/>
            <person name="Modesto M."/>
            <person name="Mattarelli P."/>
            <person name="Jiri K."/>
            <person name="van Sinderen D."/>
            <person name="Ventura M."/>
        </authorList>
    </citation>
    <scope>NUCLEOTIDE SEQUENCE [LARGE SCALE GENOMIC DNA]</scope>
    <source>
        <strain evidence="4 5">DSM 28807</strain>
    </source>
</reference>
<evidence type="ECO:0000313" key="5">
    <source>
        <dbReference type="Proteomes" id="UP000216352"/>
    </source>
</evidence>
<evidence type="ECO:0000313" key="4">
    <source>
        <dbReference type="EMBL" id="OZG60672.1"/>
    </source>
</evidence>
<name>A0A261FNC5_9BIFI</name>
<dbReference type="Gene3D" id="3.40.50.2300">
    <property type="match status" value="1"/>
</dbReference>
<dbReference type="PANTHER" id="PTHR37299:SF1">
    <property type="entry name" value="STAGE 0 SPORULATION PROTEIN A HOMOLOG"/>
    <property type="match status" value="1"/>
</dbReference>
<evidence type="ECO:0000259" key="3">
    <source>
        <dbReference type="PROSITE" id="PS50930"/>
    </source>
</evidence>
<keyword evidence="4" id="KW-0238">DNA-binding</keyword>
<dbReference type="OrthoDB" id="236568at2"/>
<evidence type="ECO:0000259" key="2">
    <source>
        <dbReference type="PROSITE" id="PS50110"/>
    </source>
</evidence>
<comment type="caution">
    <text evidence="4">The sequence shown here is derived from an EMBL/GenBank/DDBJ whole genome shotgun (WGS) entry which is preliminary data.</text>
</comment>
<sequence length="235" mass="26515">MLRIAVIEDTPLDRNQLLTVLQSYAESHAMEYQVSEFANADMFLDRYRPIWDLIFMDIEMPGSNGMQAAHLLRQMDADVPLVFLTKVASLATDGYDVNALAYIIKPVTPEVFSLKMRHVLAHIGKRTEASLTISGRNSTTRVSISSIAYVEVNRHTIIFHTNKGNVTSYGTLRTIEEQLSPYGFLRCSQSFLVNPQYVSGVQGDNVLIHDERLPISRSRKREFLQSLAAYLGAMQ</sequence>
<proteinExistence type="predicted"/>